<feature type="transmembrane region" description="Helical" evidence="2">
    <location>
        <begin position="52"/>
        <end position="73"/>
    </location>
</feature>
<dbReference type="PANTHER" id="PTHR12431">
    <property type="entry name" value="SORTING NEXIN 17 AND 27"/>
    <property type="match status" value="1"/>
</dbReference>
<keyword evidence="2" id="KW-0472">Membrane</keyword>
<dbReference type="SMART" id="SM00312">
    <property type="entry name" value="PX"/>
    <property type="match status" value="2"/>
</dbReference>
<proteinExistence type="predicted"/>
<dbReference type="OrthoDB" id="430293at2759"/>
<accession>A0A8S1KGR4</accession>
<dbReference type="PANTHER" id="PTHR12431:SF14">
    <property type="entry name" value="LD15323P"/>
    <property type="match status" value="1"/>
</dbReference>
<reference evidence="4" key="1">
    <citation type="submission" date="2021-01" db="EMBL/GenBank/DDBJ databases">
        <authorList>
            <consortium name="Genoscope - CEA"/>
            <person name="William W."/>
        </authorList>
    </citation>
    <scope>NUCLEOTIDE SEQUENCE</scope>
</reference>
<dbReference type="EMBL" id="CAJJDN010000008">
    <property type="protein sequence ID" value="CAD8054379.1"/>
    <property type="molecule type" value="Genomic_DNA"/>
</dbReference>
<evidence type="ECO:0000256" key="2">
    <source>
        <dbReference type="SAM" id="Phobius"/>
    </source>
</evidence>
<dbReference type="AlphaFoldDB" id="A0A8S1KGR4"/>
<keyword evidence="1" id="KW-0175">Coiled coil</keyword>
<dbReference type="GO" id="GO:0035091">
    <property type="term" value="F:phosphatidylinositol binding"/>
    <property type="evidence" value="ECO:0007669"/>
    <property type="project" value="InterPro"/>
</dbReference>
<dbReference type="GO" id="GO:0032456">
    <property type="term" value="P:endocytic recycling"/>
    <property type="evidence" value="ECO:0007669"/>
    <property type="project" value="TreeGrafter"/>
</dbReference>
<organism evidence="4 5">
    <name type="scientific">Paramecium sonneborni</name>
    <dbReference type="NCBI Taxonomy" id="65129"/>
    <lineage>
        <taxon>Eukaryota</taxon>
        <taxon>Sar</taxon>
        <taxon>Alveolata</taxon>
        <taxon>Ciliophora</taxon>
        <taxon>Intramacronucleata</taxon>
        <taxon>Oligohymenophorea</taxon>
        <taxon>Peniculida</taxon>
        <taxon>Parameciidae</taxon>
        <taxon>Paramecium</taxon>
    </lineage>
</organism>
<evidence type="ECO:0000313" key="5">
    <source>
        <dbReference type="Proteomes" id="UP000692954"/>
    </source>
</evidence>
<protein>
    <recommendedName>
        <fullName evidence="3">PX domain-containing protein</fullName>
    </recommendedName>
</protein>
<gene>
    <name evidence="4" type="ORF">PSON_ATCC_30995.1.T0080265</name>
</gene>
<keyword evidence="2" id="KW-0812">Transmembrane</keyword>
<keyword evidence="2" id="KW-1133">Transmembrane helix</keyword>
<evidence type="ECO:0000313" key="4">
    <source>
        <dbReference type="EMBL" id="CAD8054379.1"/>
    </source>
</evidence>
<feature type="domain" description="PX" evidence="3">
    <location>
        <begin position="357"/>
        <end position="467"/>
    </location>
</feature>
<feature type="coiled-coil region" evidence="1">
    <location>
        <begin position="671"/>
        <end position="712"/>
    </location>
</feature>
<feature type="transmembrane region" description="Helical" evidence="2">
    <location>
        <begin position="12"/>
        <end position="31"/>
    </location>
</feature>
<evidence type="ECO:0000256" key="1">
    <source>
        <dbReference type="SAM" id="Coils"/>
    </source>
</evidence>
<dbReference type="InterPro" id="IPR001683">
    <property type="entry name" value="PX_dom"/>
</dbReference>
<dbReference type="Proteomes" id="UP000692954">
    <property type="component" value="Unassembled WGS sequence"/>
</dbReference>
<feature type="transmembrane region" description="Helical" evidence="2">
    <location>
        <begin position="79"/>
        <end position="102"/>
    </location>
</feature>
<dbReference type="GO" id="GO:0006886">
    <property type="term" value="P:intracellular protein transport"/>
    <property type="evidence" value="ECO:0007669"/>
    <property type="project" value="TreeGrafter"/>
</dbReference>
<dbReference type="GO" id="GO:0005769">
    <property type="term" value="C:early endosome"/>
    <property type="evidence" value="ECO:0007669"/>
    <property type="project" value="TreeGrafter"/>
</dbReference>
<dbReference type="Pfam" id="PF00787">
    <property type="entry name" value="PX"/>
    <property type="match status" value="2"/>
</dbReference>
<comment type="caution">
    <text evidence="4">The sequence shown here is derived from an EMBL/GenBank/DDBJ whole genome shotgun (WGS) entry which is preliminary data.</text>
</comment>
<feature type="domain" description="PX" evidence="3">
    <location>
        <begin position="486"/>
        <end position="595"/>
    </location>
</feature>
<dbReference type="CDD" id="cd06093">
    <property type="entry name" value="PX_domain"/>
    <property type="match status" value="2"/>
</dbReference>
<evidence type="ECO:0000259" key="3">
    <source>
        <dbReference type="PROSITE" id="PS50195"/>
    </source>
</evidence>
<feature type="transmembrane region" description="Helical" evidence="2">
    <location>
        <begin position="114"/>
        <end position="131"/>
    </location>
</feature>
<name>A0A8S1KGR4_9CILI</name>
<keyword evidence="5" id="KW-1185">Reference proteome</keyword>
<dbReference type="PROSITE" id="PS50195">
    <property type="entry name" value="PX"/>
    <property type="match status" value="2"/>
</dbReference>
<sequence>MINQETLITFSYLLPASISVLYILTMGARFYDLRSNLQAEPLPYNYSIILRISLLTLDITAEFIEILLVIFYSDTKKDYISGVLFVNMSAIIIQIFLMCYEYKKRVPLFFAHKIYWIFNWLLLLISLALLIDYKGHVYEYTLSFFRLIVYTLLLVFTLFIRKQDLREFENVGFWRNEFPEIDLQDSQKRPRLSTLNANSGSLFLQIDVKKRWNIVNDDVQIKFEIQIIGLDKQFKLKKSVSEIFQWHQYYIIENADYFEQNPNELLSLNFYVKQIQDSQDLQLINSIQRYFNAIISKLDLITNSFMDFIELSQQEQALIEEIKQKNNIQNYNKSSNFIKKAHIVKKVKWDVQSDYLPYMQVHISEHKTIKNINETFIQYTILVYFENEQFCVQKRFKEFFEFSEQMKSLLETKNFPPFPLRTIIKLTNEEIEERKLDLEIFMKILLNDRQYHIPQLFRFIGMQQSKEDQVINMQQQIIRESEQITNLQIKNLGFEEFYGQNGEKFLRYSFQISLGPQKYIIWKRFSQFDELHNLLKQRYQQLPQLPYKTTASLQQISPNLRSLNLQQYLQDLIKVPTIGENIHVRQFLEMRNYQENFQTQSFEESLPQLENILYRLIRQYEKQIMAMIIYIIIKTYLKFQDLIVFQNTFSLYMNIKQLKFLNLFNYQYLQARSAKVQMKHIRQQLEQFKKELKRIHLQMQQQKHRYIQEEEEKDILREWIQQWNSYSIYS</sequence>
<feature type="transmembrane region" description="Helical" evidence="2">
    <location>
        <begin position="143"/>
        <end position="160"/>
    </location>
</feature>